<dbReference type="Proteomes" id="UP000181956">
    <property type="component" value="Chromosome I"/>
</dbReference>
<dbReference type="EMBL" id="LT629742">
    <property type="protein sequence ID" value="SDS84266.1"/>
    <property type="molecule type" value="Genomic_DNA"/>
</dbReference>
<dbReference type="AlphaFoldDB" id="A0A1H1VIY4"/>
<evidence type="ECO:0000313" key="2">
    <source>
        <dbReference type="Proteomes" id="UP000181956"/>
    </source>
</evidence>
<dbReference type="RefSeq" id="WP_083364134.1">
    <property type="nucleotide sequence ID" value="NZ_LT629742.1"/>
</dbReference>
<proteinExistence type="predicted"/>
<reference evidence="2" key="1">
    <citation type="submission" date="2016-10" db="EMBL/GenBank/DDBJ databases">
        <authorList>
            <person name="Varghese N."/>
            <person name="Submissions S."/>
        </authorList>
    </citation>
    <scope>NUCLEOTIDE SEQUENCE [LARGE SCALE GENOMIC DNA]</scope>
    <source>
        <strain evidence="2">DSM 21772</strain>
    </source>
</reference>
<keyword evidence="2" id="KW-1185">Reference proteome</keyword>
<evidence type="ECO:0000313" key="1">
    <source>
        <dbReference type="EMBL" id="SDS84266.1"/>
    </source>
</evidence>
<name>A0A1H1VIY4_9MICO</name>
<gene>
    <name evidence="1" type="ORF">SAMN04489834_2266</name>
</gene>
<protein>
    <submittedName>
        <fullName evidence="1">Uncharacterized protein</fullName>
    </submittedName>
</protein>
<organism evidence="1 2">
    <name type="scientific">Microterricola viridarii</name>
    <dbReference type="NCBI Taxonomy" id="412690"/>
    <lineage>
        <taxon>Bacteria</taxon>
        <taxon>Bacillati</taxon>
        <taxon>Actinomycetota</taxon>
        <taxon>Actinomycetes</taxon>
        <taxon>Micrococcales</taxon>
        <taxon>Microbacteriaceae</taxon>
        <taxon>Microterricola</taxon>
    </lineage>
</organism>
<sequence length="146" mass="15953">MFNDRGRAPASRWISIIFLQGGEADDLLDLIDHSGPAAAIEYLQQWDFGNETVDAALMNGYVYDRIPAGHTDRTVEVFGSPYALTYNASFGYVSLLRRYSADPERTLVTAPRAPVAQSLRARQDVADTWAGSGDRATSKTGHAVSL</sequence>
<dbReference type="STRING" id="412690.SAMN04489834_2266"/>
<accession>A0A1H1VIY4</accession>
<dbReference type="OrthoDB" id="3781658at2"/>